<reference evidence="5" key="1">
    <citation type="submission" date="2017-09" db="EMBL/GenBank/DDBJ databases">
        <title>Depth-based differentiation of microbial function through sediment-hosted aquifers and enrichment of novel symbionts in the deep terrestrial subsurface.</title>
        <authorList>
            <person name="Probst A.J."/>
            <person name="Ladd B."/>
            <person name="Jarett J.K."/>
            <person name="Geller-Mcgrath D.E."/>
            <person name="Sieber C.M.K."/>
            <person name="Emerson J.B."/>
            <person name="Anantharaman K."/>
            <person name="Thomas B.C."/>
            <person name="Malmstrom R."/>
            <person name="Stieglmeier M."/>
            <person name="Klingl A."/>
            <person name="Woyke T."/>
            <person name="Ryan C.M."/>
            <person name="Banfield J.F."/>
        </authorList>
    </citation>
    <scope>NUCLEOTIDE SEQUENCE [LARGE SCALE GENOMIC DNA]</scope>
</reference>
<feature type="region of interest" description="Disordered" evidence="1">
    <location>
        <begin position="186"/>
        <end position="207"/>
    </location>
</feature>
<organism evidence="4 5">
    <name type="scientific">candidate division WWE3 bacterium CG08_land_8_20_14_0_20_41_15</name>
    <dbReference type="NCBI Taxonomy" id="1975086"/>
    <lineage>
        <taxon>Bacteria</taxon>
        <taxon>Katanobacteria</taxon>
    </lineage>
</organism>
<feature type="transmembrane region" description="Helical" evidence="2">
    <location>
        <begin position="12"/>
        <end position="32"/>
    </location>
</feature>
<dbReference type="Proteomes" id="UP000231098">
    <property type="component" value="Unassembled WGS sequence"/>
</dbReference>
<accession>A0A2H0X9U5</accession>
<evidence type="ECO:0000259" key="3">
    <source>
        <dbReference type="Pfam" id="PF14238"/>
    </source>
</evidence>
<dbReference type="AlphaFoldDB" id="A0A2H0X9U5"/>
<dbReference type="Pfam" id="PF14238">
    <property type="entry name" value="DUF4340"/>
    <property type="match status" value="1"/>
</dbReference>
<comment type="caution">
    <text evidence="4">The sequence shown here is derived from an EMBL/GenBank/DDBJ whole genome shotgun (WGS) entry which is preliminary data.</text>
</comment>
<proteinExistence type="predicted"/>
<evidence type="ECO:0000256" key="1">
    <source>
        <dbReference type="SAM" id="MobiDB-lite"/>
    </source>
</evidence>
<evidence type="ECO:0000313" key="5">
    <source>
        <dbReference type="Proteomes" id="UP000231098"/>
    </source>
</evidence>
<protein>
    <recommendedName>
        <fullName evidence="3">DUF4340 domain-containing protein</fullName>
    </recommendedName>
</protein>
<gene>
    <name evidence="4" type="ORF">COT51_01390</name>
</gene>
<evidence type="ECO:0000256" key="2">
    <source>
        <dbReference type="SAM" id="Phobius"/>
    </source>
</evidence>
<sequence>MKKITSFLKSFSPLTTFLIIIAIGITFIYGAIKYQKIISQKIISVKQESPFNYVKLEEAKVDEFYAKSKDVDNHLKLKDDQWQINDKLANQDAVKQIFSDLEKLDIAELVSQTDDGNKSVGTDDETAVSLTFSKEGKEVAKVLIGKSGASIDSFFIRNPKNKNTYLAYGALRRRIIVGATEFEKKEAVDTGPTTPIPLEGPPTDISL</sequence>
<keyword evidence="2" id="KW-0472">Membrane</keyword>
<name>A0A2H0X9U5_UNCKA</name>
<evidence type="ECO:0000313" key="4">
    <source>
        <dbReference type="EMBL" id="PIS21704.1"/>
    </source>
</evidence>
<keyword evidence="2" id="KW-1133">Transmembrane helix</keyword>
<dbReference type="InterPro" id="IPR025641">
    <property type="entry name" value="DUF4340"/>
</dbReference>
<dbReference type="EMBL" id="PEYV01000026">
    <property type="protein sequence ID" value="PIS21704.1"/>
    <property type="molecule type" value="Genomic_DNA"/>
</dbReference>
<feature type="domain" description="DUF4340" evidence="3">
    <location>
        <begin position="89"/>
        <end position="173"/>
    </location>
</feature>
<keyword evidence="2" id="KW-0812">Transmembrane</keyword>